<dbReference type="CDD" id="cd14852">
    <property type="entry name" value="LD-carboxypeptidase"/>
    <property type="match status" value="1"/>
</dbReference>
<dbReference type="InterPro" id="IPR058193">
    <property type="entry name" value="VanY/YodJ_core_dom"/>
</dbReference>
<reference evidence="2 3" key="1">
    <citation type="journal article" date="2016" name="Nat. Commun.">
        <title>Thousands of microbial genomes shed light on interconnected biogeochemical processes in an aquifer system.</title>
        <authorList>
            <person name="Anantharaman K."/>
            <person name="Brown C.T."/>
            <person name="Hug L.A."/>
            <person name="Sharon I."/>
            <person name="Castelle C.J."/>
            <person name="Probst A.J."/>
            <person name="Thomas B.C."/>
            <person name="Singh A."/>
            <person name="Wilkins M.J."/>
            <person name="Karaoz U."/>
            <person name="Brodie E.L."/>
            <person name="Williams K.H."/>
            <person name="Hubbard S.S."/>
            <person name="Banfield J.F."/>
        </authorList>
    </citation>
    <scope>NUCLEOTIDE SEQUENCE [LARGE SCALE GENOMIC DNA]</scope>
</reference>
<protein>
    <recommendedName>
        <fullName evidence="1">D-alanyl-D-alanine carboxypeptidase-like core domain-containing protein</fullName>
    </recommendedName>
</protein>
<gene>
    <name evidence="2" type="ORF">A2797_01290</name>
</gene>
<dbReference type="Gene3D" id="3.30.1380.10">
    <property type="match status" value="1"/>
</dbReference>
<comment type="caution">
    <text evidence="2">The sequence shown here is derived from an EMBL/GenBank/DDBJ whole genome shotgun (WGS) entry which is preliminary data.</text>
</comment>
<evidence type="ECO:0000313" key="2">
    <source>
        <dbReference type="EMBL" id="OGC55984.1"/>
    </source>
</evidence>
<dbReference type="InterPro" id="IPR052179">
    <property type="entry name" value="DD-CPase-like"/>
</dbReference>
<accession>A0A1F4VFM4</accession>
<dbReference type="PANTHER" id="PTHR34385:SF1">
    <property type="entry name" value="PEPTIDOGLYCAN L-ALANYL-D-GLUTAMATE ENDOPEPTIDASE CWLK"/>
    <property type="match status" value="1"/>
</dbReference>
<dbReference type="STRING" id="1802619.A2797_01290"/>
<sequence>MQKLLLVSSYLAILGLGFGGGFLNQKKVIPAQDYSIFSIQPPSAVELRSLASLKSILAPDKETVLEVTGDMALAHVNKVNALPASFVPPNLTEIKGVKTFGKEYARADILPFFFDLATDAQKSGYSLSVVSAYRSYFDQEKTFLNWVKSVGWEISSLVSARPGHSEHQLGTTIDVGLSNPGFDTFRASPAALWVEQNSWRFGFVVSYPKGKEQITGYVHEPWHLRWVGIELATKLYQQELTLEEYLSR</sequence>
<dbReference type="InterPro" id="IPR009045">
    <property type="entry name" value="Zn_M74/Hedgehog-like"/>
</dbReference>
<dbReference type="InterPro" id="IPR003709">
    <property type="entry name" value="VanY-like_core_dom"/>
</dbReference>
<dbReference type="Proteomes" id="UP000179005">
    <property type="component" value="Unassembled WGS sequence"/>
</dbReference>
<dbReference type="PANTHER" id="PTHR34385">
    <property type="entry name" value="D-ALANYL-D-ALANINE CARBOXYPEPTIDASE"/>
    <property type="match status" value="1"/>
</dbReference>
<dbReference type="SUPFAM" id="SSF55166">
    <property type="entry name" value="Hedgehog/DD-peptidase"/>
    <property type="match status" value="1"/>
</dbReference>
<dbReference type="EMBL" id="MEVC01000006">
    <property type="protein sequence ID" value="OGC55984.1"/>
    <property type="molecule type" value="Genomic_DNA"/>
</dbReference>
<dbReference type="GO" id="GO:0008233">
    <property type="term" value="F:peptidase activity"/>
    <property type="evidence" value="ECO:0007669"/>
    <property type="project" value="InterPro"/>
</dbReference>
<proteinExistence type="predicted"/>
<organism evidence="2 3">
    <name type="scientific">candidate division WWE3 bacterium RIFCSPHIGHO2_01_FULL_48_15</name>
    <dbReference type="NCBI Taxonomy" id="1802619"/>
    <lineage>
        <taxon>Bacteria</taxon>
        <taxon>Katanobacteria</taxon>
    </lineage>
</organism>
<evidence type="ECO:0000313" key="3">
    <source>
        <dbReference type="Proteomes" id="UP000179005"/>
    </source>
</evidence>
<dbReference type="GO" id="GO:0006508">
    <property type="term" value="P:proteolysis"/>
    <property type="evidence" value="ECO:0007669"/>
    <property type="project" value="InterPro"/>
</dbReference>
<name>A0A1F4VFM4_UNCKA</name>
<evidence type="ECO:0000259" key="1">
    <source>
        <dbReference type="Pfam" id="PF02557"/>
    </source>
</evidence>
<feature type="domain" description="D-alanyl-D-alanine carboxypeptidase-like core" evidence="1">
    <location>
        <begin position="105"/>
        <end position="228"/>
    </location>
</feature>
<dbReference type="AlphaFoldDB" id="A0A1F4VFM4"/>
<dbReference type="Pfam" id="PF02557">
    <property type="entry name" value="VanY"/>
    <property type="match status" value="1"/>
</dbReference>